<reference evidence="1" key="1">
    <citation type="submission" date="2021-03" db="EMBL/GenBank/DDBJ databases">
        <authorList>
            <person name="Kim M.K."/>
        </authorList>
    </citation>
    <scope>NUCLEOTIDE SEQUENCE</scope>
    <source>
        <strain evidence="1">BT186</strain>
    </source>
</reference>
<sequence length="184" mass="20553">MPVKFLFAAILSYLLFGFAFWQGTKTRHLLPTPALYSLTPVDSSRNQLLKTAYFTGVLLDSRLDSSPPAGLKPIQLTPAQVLAAEVILQACVASGNTRGTEPRIEPGMLHHLAAYYRQYQGYRTATGQTIVWLNGFARSSVAANDSQWQRHLVRVEDGGKNYFNIFIDISHKECFHFFRNSIGG</sequence>
<accession>A0A939J8P0</accession>
<dbReference type="AlphaFoldDB" id="A0A939J8P0"/>
<proteinExistence type="predicted"/>
<keyword evidence="2" id="KW-1185">Reference proteome</keyword>
<dbReference type="EMBL" id="JAFLQZ010000004">
    <property type="protein sequence ID" value="MBO0357954.1"/>
    <property type="molecule type" value="Genomic_DNA"/>
</dbReference>
<dbReference type="RefSeq" id="WP_206983801.1">
    <property type="nucleotide sequence ID" value="NZ_JAFLQZ010000004.1"/>
</dbReference>
<evidence type="ECO:0000313" key="1">
    <source>
        <dbReference type="EMBL" id="MBO0357954.1"/>
    </source>
</evidence>
<evidence type="ECO:0000313" key="2">
    <source>
        <dbReference type="Proteomes" id="UP000664144"/>
    </source>
</evidence>
<comment type="caution">
    <text evidence="1">The sequence shown here is derived from an EMBL/GenBank/DDBJ whole genome shotgun (WGS) entry which is preliminary data.</text>
</comment>
<organism evidence="1 2">
    <name type="scientific">Hymenobacter telluris</name>
    <dbReference type="NCBI Taxonomy" id="2816474"/>
    <lineage>
        <taxon>Bacteria</taxon>
        <taxon>Pseudomonadati</taxon>
        <taxon>Bacteroidota</taxon>
        <taxon>Cytophagia</taxon>
        <taxon>Cytophagales</taxon>
        <taxon>Hymenobacteraceae</taxon>
        <taxon>Hymenobacter</taxon>
    </lineage>
</organism>
<protein>
    <submittedName>
        <fullName evidence="1">Uncharacterized protein</fullName>
    </submittedName>
</protein>
<name>A0A939J8P0_9BACT</name>
<dbReference type="Proteomes" id="UP000664144">
    <property type="component" value="Unassembled WGS sequence"/>
</dbReference>
<gene>
    <name evidence="1" type="ORF">J0X19_08360</name>
</gene>